<proteinExistence type="predicted"/>
<organism evidence="1 2">
    <name type="scientific">Penicillium daleae</name>
    <dbReference type="NCBI Taxonomy" id="63821"/>
    <lineage>
        <taxon>Eukaryota</taxon>
        <taxon>Fungi</taxon>
        <taxon>Dikarya</taxon>
        <taxon>Ascomycota</taxon>
        <taxon>Pezizomycotina</taxon>
        <taxon>Eurotiomycetes</taxon>
        <taxon>Eurotiomycetidae</taxon>
        <taxon>Eurotiales</taxon>
        <taxon>Aspergillaceae</taxon>
        <taxon>Penicillium</taxon>
    </lineage>
</organism>
<dbReference type="GeneID" id="81598399"/>
<reference evidence="1" key="2">
    <citation type="journal article" date="2023" name="IMA Fungus">
        <title>Comparative genomic study of the Penicillium genus elucidates a diverse pangenome and 15 lateral gene transfer events.</title>
        <authorList>
            <person name="Petersen C."/>
            <person name="Sorensen T."/>
            <person name="Nielsen M.R."/>
            <person name="Sondergaard T.E."/>
            <person name="Sorensen J.L."/>
            <person name="Fitzpatrick D.A."/>
            <person name="Frisvad J.C."/>
            <person name="Nielsen K.L."/>
        </authorList>
    </citation>
    <scope>NUCLEOTIDE SEQUENCE</scope>
    <source>
        <strain evidence="1">IBT 16125</strain>
    </source>
</reference>
<dbReference type="Proteomes" id="UP001213681">
    <property type="component" value="Unassembled WGS sequence"/>
</dbReference>
<name>A0AAD6G394_9EURO</name>
<reference evidence="1" key="1">
    <citation type="submission" date="2022-12" db="EMBL/GenBank/DDBJ databases">
        <authorList>
            <person name="Petersen C."/>
        </authorList>
    </citation>
    <scope>NUCLEOTIDE SEQUENCE</scope>
    <source>
        <strain evidence="1">IBT 16125</strain>
    </source>
</reference>
<dbReference type="EMBL" id="JAPVEA010000005">
    <property type="protein sequence ID" value="KAJ5453818.1"/>
    <property type="molecule type" value="Genomic_DNA"/>
</dbReference>
<comment type="caution">
    <text evidence="1">The sequence shown here is derived from an EMBL/GenBank/DDBJ whole genome shotgun (WGS) entry which is preliminary data.</text>
</comment>
<sequence>MYSLLRAPLIVFETINHDDSLVLKLGRAESAFEDSSQIDHIPQPAWLSGLAIVIDSHRPLLSTARLNSRST</sequence>
<evidence type="ECO:0000313" key="2">
    <source>
        <dbReference type="Proteomes" id="UP001213681"/>
    </source>
</evidence>
<dbReference type="AlphaFoldDB" id="A0AAD6G394"/>
<evidence type="ECO:0000313" key="1">
    <source>
        <dbReference type="EMBL" id="KAJ5453818.1"/>
    </source>
</evidence>
<keyword evidence="2" id="KW-1185">Reference proteome</keyword>
<accession>A0AAD6G394</accession>
<dbReference type="RefSeq" id="XP_056766774.1">
    <property type="nucleotide sequence ID" value="XM_056908156.1"/>
</dbReference>
<protein>
    <submittedName>
        <fullName evidence="1">Uncharacterized protein</fullName>
    </submittedName>
</protein>
<gene>
    <name evidence="1" type="ORF">N7458_004774</name>
</gene>